<dbReference type="EMBL" id="VIIS01001722">
    <property type="protein sequence ID" value="KAF0293775.1"/>
    <property type="molecule type" value="Genomic_DNA"/>
</dbReference>
<keyword evidence="1" id="KW-0732">Signal</keyword>
<evidence type="ECO:0000256" key="1">
    <source>
        <dbReference type="SAM" id="SignalP"/>
    </source>
</evidence>
<accession>A0A6A4VIE2</accession>
<feature type="signal peptide" evidence="1">
    <location>
        <begin position="1"/>
        <end position="19"/>
    </location>
</feature>
<protein>
    <submittedName>
        <fullName evidence="2">Uncharacterized protein</fullName>
    </submittedName>
</protein>
<name>A0A6A4VIE2_AMPAM</name>
<evidence type="ECO:0000313" key="3">
    <source>
        <dbReference type="Proteomes" id="UP000440578"/>
    </source>
</evidence>
<proteinExistence type="predicted"/>
<evidence type="ECO:0000313" key="2">
    <source>
        <dbReference type="EMBL" id="KAF0293775.1"/>
    </source>
</evidence>
<dbReference type="AlphaFoldDB" id="A0A6A4VIE2"/>
<sequence>MFTFSVLAALLVASASVQAASPFSSGMELCGHQPCLPPDRCQDVDGVSVCIAGLPCYPKPYCIRTSQQCCEDE</sequence>
<organism evidence="2 3">
    <name type="scientific">Amphibalanus amphitrite</name>
    <name type="common">Striped barnacle</name>
    <name type="synonym">Balanus amphitrite</name>
    <dbReference type="NCBI Taxonomy" id="1232801"/>
    <lineage>
        <taxon>Eukaryota</taxon>
        <taxon>Metazoa</taxon>
        <taxon>Ecdysozoa</taxon>
        <taxon>Arthropoda</taxon>
        <taxon>Crustacea</taxon>
        <taxon>Multicrustacea</taxon>
        <taxon>Cirripedia</taxon>
        <taxon>Thoracica</taxon>
        <taxon>Thoracicalcarea</taxon>
        <taxon>Balanomorpha</taxon>
        <taxon>Balanoidea</taxon>
        <taxon>Balanidae</taxon>
        <taxon>Amphibalaninae</taxon>
        <taxon>Amphibalanus</taxon>
    </lineage>
</organism>
<gene>
    <name evidence="2" type="ORF">FJT64_008487</name>
</gene>
<reference evidence="2 3" key="1">
    <citation type="submission" date="2019-07" db="EMBL/GenBank/DDBJ databases">
        <title>Draft genome assembly of a fouling barnacle, Amphibalanus amphitrite (Darwin, 1854): The first reference genome for Thecostraca.</title>
        <authorList>
            <person name="Kim W."/>
        </authorList>
    </citation>
    <scope>NUCLEOTIDE SEQUENCE [LARGE SCALE GENOMIC DNA]</scope>
    <source>
        <strain evidence="2">SNU_AA5</strain>
        <tissue evidence="2">Soma without cirri and trophi</tissue>
    </source>
</reference>
<dbReference type="Proteomes" id="UP000440578">
    <property type="component" value="Unassembled WGS sequence"/>
</dbReference>
<keyword evidence="3" id="KW-1185">Reference proteome</keyword>
<feature type="chain" id="PRO_5025599777" evidence="1">
    <location>
        <begin position="20"/>
        <end position="73"/>
    </location>
</feature>
<comment type="caution">
    <text evidence="2">The sequence shown here is derived from an EMBL/GenBank/DDBJ whole genome shotgun (WGS) entry which is preliminary data.</text>
</comment>